<dbReference type="AlphaFoldDB" id="A0A3L7ZTL1"/>
<proteinExistence type="predicted"/>
<sequence length="63" mass="7492">MKNMAEHRNRTLKQRTIDIFGRYTENYAYLCSRKQVFFEMAEAKSGWFHVSFSMSFDTKKGNG</sequence>
<accession>A0A3L7ZTL1</accession>
<organism evidence="1 2">
    <name type="scientific">Parabacteroides distasonis</name>
    <dbReference type="NCBI Taxonomy" id="823"/>
    <lineage>
        <taxon>Bacteria</taxon>
        <taxon>Pseudomonadati</taxon>
        <taxon>Bacteroidota</taxon>
        <taxon>Bacteroidia</taxon>
        <taxon>Bacteroidales</taxon>
        <taxon>Tannerellaceae</taxon>
        <taxon>Parabacteroides</taxon>
    </lineage>
</organism>
<comment type="caution">
    <text evidence="1">The sequence shown here is derived from an EMBL/GenBank/DDBJ whole genome shotgun (WGS) entry which is preliminary data.</text>
</comment>
<gene>
    <name evidence="1" type="ORF">D7V78_00975</name>
</gene>
<evidence type="ECO:0000313" key="2">
    <source>
        <dbReference type="Proteomes" id="UP000278164"/>
    </source>
</evidence>
<reference evidence="1 2" key="1">
    <citation type="submission" date="2018-09" db="EMBL/GenBank/DDBJ databases">
        <title>Murine metabolic-syndrome-specific gut microbial biobank.</title>
        <authorList>
            <person name="Liu C."/>
        </authorList>
    </citation>
    <scope>NUCLEOTIDE SEQUENCE [LARGE SCALE GENOMIC DNA]</scope>
    <source>
        <strain evidence="1 2">8-P5</strain>
    </source>
</reference>
<dbReference type="EMBL" id="RAYI01000001">
    <property type="protein sequence ID" value="RLT75129.1"/>
    <property type="molecule type" value="Genomic_DNA"/>
</dbReference>
<dbReference type="Proteomes" id="UP000278164">
    <property type="component" value="Unassembled WGS sequence"/>
</dbReference>
<name>A0A3L7ZTL1_PARDI</name>
<evidence type="ECO:0000313" key="1">
    <source>
        <dbReference type="EMBL" id="RLT75129.1"/>
    </source>
</evidence>
<protein>
    <submittedName>
        <fullName evidence="1">Uncharacterized protein</fullName>
    </submittedName>
</protein>